<protein>
    <submittedName>
        <fullName evidence="2">Uncharacterized protein</fullName>
    </submittedName>
</protein>
<gene>
    <name evidence="2" type="ORF">MNBD_ALPHA05-851</name>
</gene>
<feature type="region of interest" description="Disordered" evidence="1">
    <location>
        <begin position="38"/>
        <end position="58"/>
    </location>
</feature>
<organism evidence="2">
    <name type="scientific">hydrothermal vent metagenome</name>
    <dbReference type="NCBI Taxonomy" id="652676"/>
    <lineage>
        <taxon>unclassified sequences</taxon>
        <taxon>metagenomes</taxon>
        <taxon>ecological metagenomes</taxon>
    </lineage>
</organism>
<evidence type="ECO:0000313" key="2">
    <source>
        <dbReference type="EMBL" id="VAV98862.1"/>
    </source>
</evidence>
<feature type="non-terminal residue" evidence="2">
    <location>
        <position position="1"/>
    </location>
</feature>
<name>A0A3B0S4S0_9ZZZZ</name>
<evidence type="ECO:0000256" key="1">
    <source>
        <dbReference type="SAM" id="MobiDB-lite"/>
    </source>
</evidence>
<reference evidence="2" key="1">
    <citation type="submission" date="2018-06" db="EMBL/GenBank/DDBJ databases">
        <authorList>
            <person name="Zhirakovskaya E."/>
        </authorList>
    </citation>
    <scope>NUCLEOTIDE SEQUENCE</scope>
</reference>
<dbReference type="AlphaFoldDB" id="A0A3B0S4S0"/>
<proteinExistence type="predicted"/>
<dbReference type="EMBL" id="UOEH01000261">
    <property type="protein sequence ID" value="VAV98862.1"/>
    <property type="molecule type" value="Genomic_DNA"/>
</dbReference>
<accession>A0A3B0S4S0</accession>
<sequence length="58" mass="6430">SSPEMHTTLAYQYSDLMTAKQYTQINANLLKEALNALGAEPKTPETQEVTQNGETDDK</sequence>
<feature type="compositionally biased region" description="Polar residues" evidence="1">
    <location>
        <begin position="44"/>
        <end position="58"/>
    </location>
</feature>